<protein>
    <recommendedName>
        <fullName evidence="4">Carboxypeptidase-like protein</fullName>
    </recommendedName>
</protein>
<accession>A0A4R7D599</accession>
<dbReference type="EMBL" id="SNZV01000002">
    <property type="protein sequence ID" value="TDS16070.1"/>
    <property type="molecule type" value="Genomic_DNA"/>
</dbReference>
<sequence>MKNFLISISSLIIYAIPAYAQVLFVDQNTKTPIAALNLYTQEGELIGFTDNQGKYTSTLERQSTPAFPLTINTQHLSYQSKSIVLQNLSEHQIIEVVPRSVEIDAIELDSKPADVIVLTGYYRSLETFDSNTKYFSDGIVQFYLPRNGGKVRYKLLDYRIFRDSIVQKDFDTKMGSYFKVARLPNLSGHKLIDRLKRYDINKSNPNKLIIEKSNKETGQIHISEKDQTSRFHVDLVLPDTVKSQKIFSLEAKTKSEVYLENYASSNFNELSPYYLTSLYEHAIGSIKRKTEFGHIPYEDVIQFYAMERSGISAKEYKLLSSKLESNLYKTEKKSQYSYKFWEDLERYAIPEINDGLKSKLGTTMLLIE</sequence>
<proteinExistence type="predicted"/>
<evidence type="ECO:0008006" key="4">
    <source>
        <dbReference type="Google" id="ProtNLM"/>
    </source>
</evidence>
<keyword evidence="1" id="KW-0732">Signal</keyword>
<feature type="chain" id="PRO_5020397465" description="Carboxypeptidase-like protein" evidence="1">
    <location>
        <begin position="21"/>
        <end position="368"/>
    </location>
</feature>
<reference evidence="2 3" key="1">
    <citation type="submission" date="2019-03" db="EMBL/GenBank/DDBJ databases">
        <title>Genomic Encyclopedia of Type Strains, Phase III (KMG-III): the genomes of soil and plant-associated and newly described type strains.</title>
        <authorList>
            <person name="Whitman W."/>
        </authorList>
    </citation>
    <scope>NUCLEOTIDE SEQUENCE [LARGE SCALE GENOMIC DNA]</scope>
    <source>
        <strain evidence="2 3">CGMCC 1.12801</strain>
    </source>
</reference>
<dbReference type="Proteomes" id="UP000294752">
    <property type="component" value="Unassembled WGS sequence"/>
</dbReference>
<name>A0A4R7D599_9SPHI</name>
<evidence type="ECO:0000256" key="1">
    <source>
        <dbReference type="SAM" id="SignalP"/>
    </source>
</evidence>
<organism evidence="2 3">
    <name type="scientific">Sphingobacterium paludis</name>
    <dbReference type="NCBI Taxonomy" id="1476465"/>
    <lineage>
        <taxon>Bacteria</taxon>
        <taxon>Pseudomonadati</taxon>
        <taxon>Bacteroidota</taxon>
        <taxon>Sphingobacteriia</taxon>
        <taxon>Sphingobacteriales</taxon>
        <taxon>Sphingobacteriaceae</taxon>
        <taxon>Sphingobacterium</taxon>
    </lineage>
</organism>
<dbReference type="AlphaFoldDB" id="A0A4R7D599"/>
<comment type="caution">
    <text evidence="2">The sequence shown here is derived from an EMBL/GenBank/DDBJ whole genome shotgun (WGS) entry which is preliminary data.</text>
</comment>
<dbReference type="RefSeq" id="WP_133639337.1">
    <property type="nucleotide sequence ID" value="NZ_SNZV01000002.1"/>
</dbReference>
<evidence type="ECO:0000313" key="2">
    <source>
        <dbReference type="EMBL" id="TDS16070.1"/>
    </source>
</evidence>
<feature type="signal peptide" evidence="1">
    <location>
        <begin position="1"/>
        <end position="20"/>
    </location>
</feature>
<keyword evidence="3" id="KW-1185">Reference proteome</keyword>
<gene>
    <name evidence="2" type="ORF">B0I21_102395</name>
</gene>
<dbReference type="OrthoDB" id="1078909at2"/>
<evidence type="ECO:0000313" key="3">
    <source>
        <dbReference type="Proteomes" id="UP000294752"/>
    </source>
</evidence>